<dbReference type="GO" id="GO:0004674">
    <property type="term" value="F:protein serine/threonine kinase activity"/>
    <property type="evidence" value="ECO:0007669"/>
    <property type="project" value="UniProtKB-KW"/>
</dbReference>
<evidence type="ECO:0000259" key="22">
    <source>
        <dbReference type="PROSITE" id="PS50011"/>
    </source>
</evidence>
<evidence type="ECO:0000256" key="3">
    <source>
        <dbReference type="ARBA" id="ARBA00022475"/>
    </source>
</evidence>
<evidence type="ECO:0000256" key="20">
    <source>
        <dbReference type="PROSITE-ProRule" id="PRU10141"/>
    </source>
</evidence>
<name>A0A7N1A955_KALFE</name>
<dbReference type="InterPro" id="IPR011009">
    <property type="entry name" value="Kinase-like_dom_sf"/>
</dbReference>
<dbReference type="Gene3D" id="3.30.200.20">
    <property type="entry name" value="Phosphorylase Kinase, domain 1"/>
    <property type="match status" value="1"/>
</dbReference>
<evidence type="ECO:0000256" key="11">
    <source>
        <dbReference type="ARBA" id="ARBA00022741"/>
    </source>
</evidence>
<dbReference type="FunFam" id="1.10.510.10:FF:000358">
    <property type="entry name" value="Putative leucine-rich repeat receptor-like serine/threonine-protein kinase"/>
    <property type="match status" value="1"/>
</dbReference>
<dbReference type="InterPro" id="IPR000719">
    <property type="entry name" value="Prot_kinase_dom"/>
</dbReference>
<evidence type="ECO:0000256" key="9">
    <source>
        <dbReference type="ARBA" id="ARBA00022729"/>
    </source>
</evidence>
<evidence type="ECO:0000313" key="24">
    <source>
        <dbReference type="Proteomes" id="UP000594263"/>
    </source>
</evidence>
<dbReference type="SUPFAM" id="SSF56112">
    <property type="entry name" value="Protein kinase-like (PK-like)"/>
    <property type="match status" value="1"/>
</dbReference>
<dbReference type="PROSITE" id="PS50011">
    <property type="entry name" value="PROTEIN_KINASE_DOM"/>
    <property type="match status" value="1"/>
</dbReference>
<evidence type="ECO:0000256" key="13">
    <source>
        <dbReference type="ARBA" id="ARBA00022840"/>
    </source>
</evidence>
<evidence type="ECO:0000256" key="19">
    <source>
        <dbReference type="ARBA" id="ARBA00048679"/>
    </source>
</evidence>
<keyword evidence="8 21" id="KW-0812">Transmembrane</keyword>
<accession>A0A7N1A955</accession>
<evidence type="ECO:0000256" key="10">
    <source>
        <dbReference type="ARBA" id="ARBA00022737"/>
    </source>
</evidence>
<dbReference type="Gramene" id="Kaladp0770s0002.1.v1.1">
    <property type="protein sequence ID" value="Kaladp0770s0002.1.v1.1"/>
    <property type="gene ID" value="Kaladp0770s0002.v1.1"/>
</dbReference>
<feature type="domain" description="Protein kinase" evidence="22">
    <location>
        <begin position="618"/>
        <end position="913"/>
    </location>
</feature>
<evidence type="ECO:0000256" key="4">
    <source>
        <dbReference type="ARBA" id="ARBA00022527"/>
    </source>
</evidence>
<dbReference type="SMART" id="SM00369">
    <property type="entry name" value="LRR_TYP"/>
    <property type="match status" value="11"/>
</dbReference>
<dbReference type="Pfam" id="PF00069">
    <property type="entry name" value="Pkinase"/>
    <property type="match status" value="1"/>
</dbReference>
<evidence type="ECO:0000256" key="18">
    <source>
        <dbReference type="ARBA" id="ARBA00047899"/>
    </source>
</evidence>
<keyword evidence="14 21" id="KW-1133">Transmembrane helix</keyword>
<dbReference type="InterPro" id="IPR003591">
    <property type="entry name" value="Leu-rich_rpt_typical-subtyp"/>
</dbReference>
<comment type="subcellular location">
    <subcellularLocation>
        <location evidence="1">Cell membrane</location>
        <topology evidence="1">Single-pass membrane protein</topology>
    </subcellularLocation>
</comment>
<dbReference type="SMART" id="SM00220">
    <property type="entry name" value="S_TKc"/>
    <property type="match status" value="1"/>
</dbReference>
<comment type="catalytic activity">
    <reaction evidence="19">
        <text>L-seryl-[protein] + ATP = O-phospho-L-seryl-[protein] + ADP + H(+)</text>
        <dbReference type="Rhea" id="RHEA:17989"/>
        <dbReference type="Rhea" id="RHEA-COMP:9863"/>
        <dbReference type="Rhea" id="RHEA-COMP:11604"/>
        <dbReference type="ChEBI" id="CHEBI:15378"/>
        <dbReference type="ChEBI" id="CHEBI:29999"/>
        <dbReference type="ChEBI" id="CHEBI:30616"/>
        <dbReference type="ChEBI" id="CHEBI:83421"/>
        <dbReference type="ChEBI" id="CHEBI:456216"/>
        <dbReference type="EC" id="2.7.11.1"/>
    </reaction>
</comment>
<dbReference type="FunFam" id="3.80.10.10:FF:000095">
    <property type="entry name" value="LRR receptor-like serine/threonine-protein kinase GSO1"/>
    <property type="match status" value="1"/>
</dbReference>
<dbReference type="GO" id="GO:0033612">
    <property type="term" value="F:receptor serine/threonine kinase binding"/>
    <property type="evidence" value="ECO:0007669"/>
    <property type="project" value="TreeGrafter"/>
</dbReference>
<sequence length="927" mass="101344">MNYLAEWTNSSSESQICSWFGVKCNNASDIVVELDLNGCSLAGTISSSLASLAYLTVLDLSRNFFEGRIPSGLGRVLSLRQLSLSSNLLTGPIPEDLGMLEKLVYLDLGSNRLSGEIPSTIFCNMSLEYIDLSNNSLGGEIPLTSQCGLKELRFLLLWSNRLAGRIPSGLSNSTKLEWLDLESNLLSGELPTEMVRGMPSLQFLYLSFNDFVSHDDNSNLDPFFAALANSSNLQELELAGNNLGGNLPPIIGELSSKLVQIHLDDNLIHGPIPPQISNLVNLTLLNLSSNLLNGSIPSQLRNMAKLERLYMSNNSLSGSIPDEIGDIPHLGLLDLSKNRLSGSIPDSFTNLSQLRKLLLYENQLSGTIPASLGNCTNLEILDLSHNSIGGMIPDQVAGLRSLKLYLNLSSNHLHGPIPLELSKMDMIQAIDLSSNNFSGSIPTQLGSCIALEYLNVSNNFFQGPLPDSLGRLPYLKALDMSSNNLSGQIPQTFLRSSTLKLVNFSFNDFTGNVSNDGAFSSLTIDSFLGNRRLCGLIHGMPRCRERRPHALLLPVLLPLSITLMVFIFGYPLALKARIRRPMWIFSGGRNSDETFNGKGDHKYPRLSYKQLIEATGGFCSSSLIGSGQFGHVYKGVLKDDTRVAIKVLDQSKAGGDLSGSFKRECQVLKRTRHRNLIKIITICSKPDFKALVLPLMANGSLERHLYPSDHPGDLTLAQVISICADVAEGVAYLHHHSPVRVVHCDLKPSNILLDEDMTALVADFGIARLVRGGEEDHPTNEPCSYNSTDGLLCGSIGYIAPEYGEGKRASTQGDVFSFGVLLLEIIVGRRPTEVLVDQASSLPEWVKSRFPSKLDPIVSQALVRYTPPLPPGELDQTWRDVVVEIVELGLLCTQSNPSTRPSMMDVSIEMNRLKQCVTSHSLQIAVE</sequence>
<keyword evidence="17" id="KW-0325">Glycoprotein</keyword>
<dbReference type="EnsemblPlants" id="Kaladp0770s0002.1.v1.1">
    <property type="protein sequence ID" value="Kaladp0770s0002.1.v1.1"/>
    <property type="gene ID" value="Kaladp0770s0002.v1.1"/>
</dbReference>
<keyword evidence="6" id="KW-0433">Leucine-rich repeat</keyword>
<dbReference type="Proteomes" id="UP000594263">
    <property type="component" value="Unplaced"/>
</dbReference>
<feature type="binding site" evidence="20">
    <location>
        <position position="646"/>
    </location>
    <ligand>
        <name>ATP</name>
        <dbReference type="ChEBI" id="CHEBI:30616"/>
    </ligand>
</feature>
<protein>
    <recommendedName>
        <fullName evidence="2">non-specific serine/threonine protein kinase</fullName>
        <ecNumber evidence="2">2.7.11.1</ecNumber>
    </recommendedName>
</protein>
<evidence type="ECO:0000256" key="6">
    <source>
        <dbReference type="ARBA" id="ARBA00022614"/>
    </source>
</evidence>
<dbReference type="Pfam" id="PF13855">
    <property type="entry name" value="LRR_8"/>
    <property type="match status" value="2"/>
</dbReference>
<dbReference type="Gene3D" id="3.80.10.10">
    <property type="entry name" value="Ribonuclease Inhibitor"/>
    <property type="match status" value="3"/>
</dbReference>
<evidence type="ECO:0000256" key="2">
    <source>
        <dbReference type="ARBA" id="ARBA00012513"/>
    </source>
</evidence>
<dbReference type="AlphaFoldDB" id="A0A7N1A955"/>
<reference evidence="23" key="1">
    <citation type="submission" date="2021-01" db="UniProtKB">
        <authorList>
            <consortium name="EnsemblPlants"/>
        </authorList>
    </citation>
    <scope>IDENTIFICATION</scope>
</reference>
<dbReference type="PROSITE" id="PS00108">
    <property type="entry name" value="PROTEIN_KINASE_ST"/>
    <property type="match status" value="1"/>
</dbReference>
<keyword evidence="15 21" id="KW-0472">Membrane</keyword>
<dbReference type="EC" id="2.7.11.1" evidence="2"/>
<keyword evidence="11 20" id="KW-0547">Nucleotide-binding</keyword>
<keyword evidence="13 20" id="KW-0067">ATP-binding</keyword>
<keyword evidence="7" id="KW-0808">Transferase</keyword>
<keyword evidence="4" id="KW-0723">Serine/threonine-protein kinase</keyword>
<dbReference type="FunFam" id="3.80.10.10:FF:000317">
    <property type="entry name" value="Inactive leucine-rich repeat receptor-like protein kinase"/>
    <property type="match status" value="1"/>
</dbReference>
<keyword evidence="12" id="KW-0418">Kinase</keyword>
<feature type="transmembrane region" description="Helical" evidence="21">
    <location>
        <begin position="551"/>
        <end position="573"/>
    </location>
</feature>
<keyword evidence="9" id="KW-0732">Signal</keyword>
<dbReference type="InterPro" id="IPR001611">
    <property type="entry name" value="Leu-rich_rpt"/>
</dbReference>
<keyword evidence="5" id="KW-0597">Phosphoprotein</keyword>
<evidence type="ECO:0000256" key="5">
    <source>
        <dbReference type="ARBA" id="ARBA00022553"/>
    </source>
</evidence>
<evidence type="ECO:0000256" key="12">
    <source>
        <dbReference type="ARBA" id="ARBA00022777"/>
    </source>
</evidence>
<organism evidence="23 24">
    <name type="scientific">Kalanchoe fedtschenkoi</name>
    <name type="common">Lavender scallops</name>
    <name type="synonym">South American air plant</name>
    <dbReference type="NCBI Taxonomy" id="63787"/>
    <lineage>
        <taxon>Eukaryota</taxon>
        <taxon>Viridiplantae</taxon>
        <taxon>Streptophyta</taxon>
        <taxon>Embryophyta</taxon>
        <taxon>Tracheophyta</taxon>
        <taxon>Spermatophyta</taxon>
        <taxon>Magnoliopsida</taxon>
        <taxon>eudicotyledons</taxon>
        <taxon>Gunneridae</taxon>
        <taxon>Pentapetalae</taxon>
        <taxon>Saxifragales</taxon>
        <taxon>Crassulaceae</taxon>
        <taxon>Kalanchoe</taxon>
    </lineage>
</organism>
<dbReference type="InterPro" id="IPR017441">
    <property type="entry name" value="Protein_kinase_ATP_BS"/>
</dbReference>
<dbReference type="PROSITE" id="PS00107">
    <property type="entry name" value="PROTEIN_KINASE_ATP"/>
    <property type="match status" value="1"/>
</dbReference>
<dbReference type="InterPro" id="IPR050647">
    <property type="entry name" value="Plant_LRR-RLKs"/>
</dbReference>
<evidence type="ECO:0000256" key="7">
    <source>
        <dbReference type="ARBA" id="ARBA00022679"/>
    </source>
</evidence>
<dbReference type="SUPFAM" id="SSF52058">
    <property type="entry name" value="L domain-like"/>
    <property type="match status" value="2"/>
</dbReference>
<keyword evidence="24" id="KW-1185">Reference proteome</keyword>
<dbReference type="GO" id="GO:0005524">
    <property type="term" value="F:ATP binding"/>
    <property type="evidence" value="ECO:0007669"/>
    <property type="project" value="UniProtKB-UniRule"/>
</dbReference>
<evidence type="ECO:0000256" key="21">
    <source>
        <dbReference type="SAM" id="Phobius"/>
    </source>
</evidence>
<evidence type="ECO:0000256" key="14">
    <source>
        <dbReference type="ARBA" id="ARBA00022989"/>
    </source>
</evidence>
<dbReference type="OMA" id="IPLKNEC"/>
<proteinExistence type="predicted"/>
<dbReference type="CDD" id="cd14066">
    <property type="entry name" value="STKc_IRAK"/>
    <property type="match status" value="1"/>
</dbReference>
<keyword evidence="10" id="KW-0677">Repeat</keyword>
<dbReference type="Gene3D" id="1.10.510.10">
    <property type="entry name" value="Transferase(Phosphotransferase) domain 1"/>
    <property type="match status" value="1"/>
</dbReference>
<evidence type="ECO:0000256" key="16">
    <source>
        <dbReference type="ARBA" id="ARBA00023170"/>
    </source>
</evidence>
<comment type="catalytic activity">
    <reaction evidence="18">
        <text>L-threonyl-[protein] + ATP = O-phospho-L-threonyl-[protein] + ADP + H(+)</text>
        <dbReference type="Rhea" id="RHEA:46608"/>
        <dbReference type="Rhea" id="RHEA-COMP:11060"/>
        <dbReference type="Rhea" id="RHEA-COMP:11605"/>
        <dbReference type="ChEBI" id="CHEBI:15378"/>
        <dbReference type="ChEBI" id="CHEBI:30013"/>
        <dbReference type="ChEBI" id="CHEBI:30616"/>
        <dbReference type="ChEBI" id="CHEBI:61977"/>
        <dbReference type="ChEBI" id="CHEBI:456216"/>
        <dbReference type="EC" id="2.7.11.1"/>
    </reaction>
</comment>
<evidence type="ECO:0000313" key="23">
    <source>
        <dbReference type="EnsemblPlants" id="Kaladp0770s0002.1.v1.1"/>
    </source>
</evidence>
<evidence type="ECO:0000256" key="1">
    <source>
        <dbReference type="ARBA" id="ARBA00004162"/>
    </source>
</evidence>
<dbReference type="PANTHER" id="PTHR48056:SF89">
    <property type="entry name" value="OS06G0585982 PROTEIN"/>
    <property type="match status" value="1"/>
</dbReference>
<dbReference type="InterPro" id="IPR032675">
    <property type="entry name" value="LRR_dom_sf"/>
</dbReference>
<dbReference type="Pfam" id="PF00560">
    <property type="entry name" value="LRR_1"/>
    <property type="match status" value="11"/>
</dbReference>
<dbReference type="PANTHER" id="PTHR48056">
    <property type="entry name" value="LRR RECEPTOR-LIKE SERINE/THREONINE-PROTEIN KINASE-RELATED"/>
    <property type="match status" value="1"/>
</dbReference>
<evidence type="ECO:0000256" key="15">
    <source>
        <dbReference type="ARBA" id="ARBA00023136"/>
    </source>
</evidence>
<evidence type="ECO:0000256" key="8">
    <source>
        <dbReference type="ARBA" id="ARBA00022692"/>
    </source>
</evidence>
<evidence type="ECO:0000256" key="17">
    <source>
        <dbReference type="ARBA" id="ARBA00023180"/>
    </source>
</evidence>
<dbReference type="GO" id="GO:0005886">
    <property type="term" value="C:plasma membrane"/>
    <property type="evidence" value="ECO:0007669"/>
    <property type="project" value="UniProtKB-SubCell"/>
</dbReference>
<keyword evidence="3" id="KW-1003">Cell membrane</keyword>
<dbReference type="InterPro" id="IPR008271">
    <property type="entry name" value="Ser/Thr_kinase_AS"/>
</dbReference>
<keyword evidence="16" id="KW-0675">Receptor</keyword>